<name>A0A8J3NV03_9ACTN</name>
<keyword evidence="2" id="KW-0540">Nuclease</keyword>
<protein>
    <submittedName>
        <fullName evidence="2">HNH endonuclease</fullName>
    </submittedName>
</protein>
<dbReference type="InterPro" id="IPR052892">
    <property type="entry name" value="NA-targeting_endonuclease"/>
</dbReference>
<keyword evidence="2" id="KW-0255">Endonuclease</keyword>
<dbReference type="PANTHER" id="PTHR33877:SF2">
    <property type="entry name" value="OS07G0170200 PROTEIN"/>
    <property type="match status" value="1"/>
</dbReference>
<dbReference type="PANTHER" id="PTHR33877">
    <property type="entry name" value="SLL1193 PROTEIN"/>
    <property type="match status" value="1"/>
</dbReference>
<keyword evidence="2" id="KW-0378">Hydrolase</keyword>
<keyword evidence="3" id="KW-1185">Reference proteome</keyword>
<accession>A0A8J3NV03</accession>
<proteinExistence type="predicted"/>
<sequence length="173" mass="19016">MPDIRRTAASAALLLNATYEPLCVVSVRRAAILILSGKAVCVADGDGVLHSSRHRVPVPLVAKLTRYVRVPYRSQVGLSRRAIFARDGGRCVYCQGPAETIDHVHPRSKGGQHAWDNVVAACARCNHHKGDKTLADLGWRLPMKPTVPHGAIWRVLGHRTPDPRWAQWLETAA</sequence>
<dbReference type="Pfam" id="PF14279">
    <property type="entry name" value="HNH_5"/>
    <property type="match status" value="1"/>
</dbReference>
<evidence type="ECO:0000313" key="2">
    <source>
        <dbReference type="EMBL" id="GIF93492.1"/>
    </source>
</evidence>
<reference evidence="2 3" key="1">
    <citation type="submission" date="2021-01" db="EMBL/GenBank/DDBJ databases">
        <title>Whole genome shotgun sequence of Catellatospora chokoriensis NBRC 107358.</title>
        <authorList>
            <person name="Komaki H."/>
            <person name="Tamura T."/>
        </authorList>
    </citation>
    <scope>NUCLEOTIDE SEQUENCE [LARGE SCALE GENOMIC DNA]</scope>
    <source>
        <strain evidence="2 3">NBRC 107358</strain>
    </source>
</reference>
<evidence type="ECO:0000313" key="3">
    <source>
        <dbReference type="Proteomes" id="UP000619293"/>
    </source>
</evidence>
<organism evidence="2 3">
    <name type="scientific">Catellatospora chokoriensis</name>
    <dbReference type="NCBI Taxonomy" id="310353"/>
    <lineage>
        <taxon>Bacteria</taxon>
        <taxon>Bacillati</taxon>
        <taxon>Actinomycetota</taxon>
        <taxon>Actinomycetes</taxon>
        <taxon>Micromonosporales</taxon>
        <taxon>Micromonosporaceae</taxon>
        <taxon>Catellatospora</taxon>
    </lineage>
</organism>
<evidence type="ECO:0000259" key="1">
    <source>
        <dbReference type="SMART" id="SM00507"/>
    </source>
</evidence>
<dbReference type="InterPro" id="IPR029471">
    <property type="entry name" value="HNH_5"/>
</dbReference>
<dbReference type="Gene3D" id="1.10.30.50">
    <property type="match status" value="1"/>
</dbReference>
<gene>
    <name evidence="2" type="ORF">Cch02nite_69360</name>
</gene>
<dbReference type="InterPro" id="IPR003615">
    <property type="entry name" value="HNH_nuc"/>
</dbReference>
<comment type="caution">
    <text evidence="2">The sequence shown here is derived from an EMBL/GenBank/DDBJ whole genome shotgun (WGS) entry which is preliminary data.</text>
</comment>
<dbReference type="EMBL" id="BONG01000065">
    <property type="protein sequence ID" value="GIF93492.1"/>
    <property type="molecule type" value="Genomic_DNA"/>
</dbReference>
<dbReference type="AlphaFoldDB" id="A0A8J3NV03"/>
<dbReference type="SMART" id="SM00507">
    <property type="entry name" value="HNHc"/>
    <property type="match status" value="1"/>
</dbReference>
<dbReference type="Proteomes" id="UP000619293">
    <property type="component" value="Unassembled WGS sequence"/>
</dbReference>
<feature type="domain" description="HNH nuclease" evidence="1">
    <location>
        <begin position="78"/>
        <end position="127"/>
    </location>
</feature>
<dbReference type="GO" id="GO:0004519">
    <property type="term" value="F:endonuclease activity"/>
    <property type="evidence" value="ECO:0007669"/>
    <property type="project" value="UniProtKB-KW"/>
</dbReference>
<dbReference type="CDD" id="cd00085">
    <property type="entry name" value="HNHc"/>
    <property type="match status" value="1"/>
</dbReference>